<gene>
    <name evidence="3" type="ORF">ALGA_0192</name>
</gene>
<dbReference type="InterPro" id="IPR036291">
    <property type="entry name" value="NAD(P)-bd_dom_sf"/>
</dbReference>
<dbReference type="KEGG" id="mbas:ALGA_0192"/>
<evidence type="ECO:0000256" key="2">
    <source>
        <dbReference type="ARBA" id="ARBA00023002"/>
    </source>
</evidence>
<dbReference type="PANTHER" id="PTHR43639:SF1">
    <property type="entry name" value="SHORT-CHAIN DEHYDROGENASE_REDUCTASE FAMILY PROTEIN"/>
    <property type="match status" value="1"/>
</dbReference>
<evidence type="ECO:0000313" key="4">
    <source>
        <dbReference type="Proteomes" id="UP000218267"/>
    </source>
</evidence>
<dbReference type="PRINTS" id="PR00081">
    <property type="entry name" value="GDHRDH"/>
</dbReference>
<dbReference type="SUPFAM" id="SSF51735">
    <property type="entry name" value="NAD(P)-binding Rossmann-fold domains"/>
    <property type="match status" value="1"/>
</dbReference>
<dbReference type="Proteomes" id="UP000218267">
    <property type="component" value="Chromosome"/>
</dbReference>
<reference evidence="4" key="2">
    <citation type="journal article" date="2020" name="Antonie Van Leeuwenhoek">
        <title>Labilibaculum antarcticum sp. nov., a novel facultative anaerobic, psychrotorelant bacterium isolated from marine sediment of Antarctica.</title>
        <authorList>
            <person name="Watanabe M."/>
            <person name="Kojima H."/>
            <person name="Fukui M."/>
        </authorList>
    </citation>
    <scope>NUCLEOTIDE SEQUENCE [LARGE SCALE GENOMIC DNA]</scope>
    <source>
        <strain evidence="4">SPP2</strain>
    </source>
</reference>
<evidence type="ECO:0000313" key="3">
    <source>
        <dbReference type="EMBL" id="BAX78587.1"/>
    </source>
</evidence>
<dbReference type="Gene3D" id="3.40.50.720">
    <property type="entry name" value="NAD(P)-binding Rossmann-like Domain"/>
    <property type="match status" value="1"/>
</dbReference>
<dbReference type="RefSeq" id="WP_096427523.1">
    <property type="nucleotide sequence ID" value="NZ_AP018042.1"/>
</dbReference>
<dbReference type="EMBL" id="AP018042">
    <property type="protein sequence ID" value="BAX78587.1"/>
    <property type="molecule type" value="Genomic_DNA"/>
</dbReference>
<dbReference type="AlphaFoldDB" id="A0A1Y1CE22"/>
<reference evidence="3 4" key="1">
    <citation type="journal article" date="2018" name="Mar. Genomics">
        <title>Complete genome sequence of Marinifilaceae bacterium strain SPP2, isolated from the Antarctic marine sediment.</title>
        <authorList>
            <person name="Watanabe M."/>
            <person name="Kojima H."/>
            <person name="Fukui M."/>
        </authorList>
    </citation>
    <scope>NUCLEOTIDE SEQUENCE [LARGE SCALE GENOMIC DNA]</scope>
    <source>
        <strain evidence="3 4">SPP2</strain>
    </source>
</reference>
<organism evidence="3 4">
    <name type="scientific">Labilibaculum antarcticum</name>
    <dbReference type="NCBI Taxonomy" id="1717717"/>
    <lineage>
        <taxon>Bacteria</taxon>
        <taxon>Pseudomonadati</taxon>
        <taxon>Bacteroidota</taxon>
        <taxon>Bacteroidia</taxon>
        <taxon>Marinilabiliales</taxon>
        <taxon>Marinifilaceae</taxon>
        <taxon>Labilibaculum</taxon>
    </lineage>
</organism>
<accession>A0A1Y1CE22</accession>
<dbReference type="OrthoDB" id="9803333at2"/>
<keyword evidence="4" id="KW-1185">Reference proteome</keyword>
<name>A0A1Y1CE22_9BACT</name>
<dbReference type="Pfam" id="PF00106">
    <property type="entry name" value="adh_short"/>
    <property type="match status" value="1"/>
</dbReference>
<evidence type="ECO:0000256" key="1">
    <source>
        <dbReference type="ARBA" id="ARBA00006484"/>
    </source>
</evidence>
<keyword evidence="2" id="KW-0560">Oxidoreductase</keyword>
<sequence>MKYAFVTGSTKGIGKAIGLKLLQEGYFVVFNYSNSEESAEHLKAEISVLYSDHFSILKADLSDLNQVEIVATQLRQLLPKIDLLVFNAGLTDRSPLGEVKQKDWLSVFNANVNVPFFLLQELVPNITKGGNIIFIGSMLGNIPHSASISYGVTKSAIHSLVKNMVKFLSQDKIRINAIAPGFVDTDWQKDKPEWLREKIKSKIALKRFAKEEEVANICHQITQNEYLTGQVIQLDGGYNYE</sequence>
<dbReference type="GO" id="GO:0016491">
    <property type="term" value="F:oxidoreductase activity"/>
    <property type="evidence" value="ECO:0007669"/>
    <property type="project" value="UniProtKB-KW"/>
</dbReference>
<dbReference type="PANTHER" id="PTHR43639">
    <property type="entry name" value="OXIDOREDUCTASE, SHORT-CHAIN DEHYDROGENASE/REDUCTASE FAMILY (AFU_ORTHOLOGUE AFUA_5G02870)"/>
    <property type="match status" value="1"/>
</dbReference>
<dbReference type="CDD" id="cd05233">
    <property type="entry name" value="SDR_c"/>
    <property type="match status" value="1"/>
</dbReference>
<protein>
    <submittedName>
        <fullName evidence="3">Short-chain dehydrogenase</fullName>
    </submittedName>
</protein>
<proteinExistence type="inferred from homology"/>
<dbReference type="InterPro" id="IPR002347">
    <property type="entry name" value="SDR_fam"/>
</dbReference>
<comment type="similarity">
    <text evidence="1">Belongs to the short-chain dehydrogenases/reductases (SDR) family.</text>
</comment>